<dbReference type="Proteomes" id="UP001497482">
    <property type="component" value="Chromosome 2"/>
</dbReference>
<feature type="compositionally biased region" description="Basic and acidic residues" evidence="1">
    <location>
        <begin position="15"/>
        <end position="35"/>
    </location>
</feature>
<dbReference type="EMBL" id="OZ035824">
    <property type="protein sequence ID" value="CAL1591894.1"/>
    <property type="molecule type" value="Genomic_DNA"/>
</dbReference>
<evidence type="ECO:0000256" key="1">
    <source>
        <dbReference type="SAM" id="MobiDB-lite"/>
    </source>
</evidence>
<organism evidence="2 3">
    <name type="scientific">Knipowitschia caucasica</name>
    <name type="common">Caucasian dwarf goby</name>
    <name type="synonym">Pomatoschistus caucasicus</name>
    <dbReference type="NCBI Taxonomy" id="637954"/>
    <lineage>
        <taxon>Eukaryota</taxon>
        <taxon>Metazoa</taxon>
        <taxon>Chordata</taxon>
        <taxon>Craniata</taxon>
        <taxon>Vertebrata</taxon>
        <taxon>Euteleostomi</taxon>
        <taxon>Actinopterygii</taxon>
        <taxon>Neopterygii</taxon>
        <taxon>Teleostei</taxon>
        <taxon>Neoteleostei</taxon>
        <taxon>Acanthomorphata</taxon>
        <taxon>Gobiaria</taxon>
        <taxon>Gobiiformes</taxon>
        <taxon>Gobioidei</taxon>
        <taxon>Gobiidae</taxon>
        <taxon>Gobiinae</taxon>
        <taxon>Knipowitschia</taxon>
    </lineage>
</organism>
<evidence type="ECO:0000313" key="2">
    <source>
        <dbReference type="EMBL" id="CAL1591894.1"/>
    </source>
</evidence>
<evidence type="ECO:0000313" key="3">
    <source>
        <dbReference type="Proteomes" id="UP001497482"/>
    </source>
</evidence>
<reference evidence="2 3" key="1">
    <citation type="submission" date="2024-04" db="EMBL/GenBank/DDBJ databases">
        <authorList>
            <person name="Waldvogel A.-M."/>
            <person name="Schoenle A."/>
        </authorList>
    </citation>
    <scope>NUCLEOTIDE SEQUENCE [LARGE SCALE GENOMIC DNA]</scope>
</reference>
<protein>
    <submittedName>
        <fullName evidence="2">Uncharacterized protein</fullName>
    </submittedName>
</protein>
<proteinExistence type="predicted"/>
<sequence length="72" mass="8092">MDLNFKHCQGGSVTEHSRSHDTESPTINKQREDKTSVQTGVLPMTAWPRTNLRTILPTVHLSPRPDAPPDLF</sequence>
<keyword evidence="3" id="KW-1185">Reference proteome</keyword>
<name>A0AAV2KX21_KNICA</name>
<dbReference type="AlphaFoldDB" id="A0AAV2KX21"/>
<feature type="region of interest" description="Disordered" evidence="1">
    <location>
        <begin position="1"/>
        <end position="39"/>
    </location>
</feature>
<gene>
    <name evidence="2" type="ORF">KC01_LOCUS21229</name>
</gene>
<accession>A0AAV2KX21</accession>